<evidence type="ECO:0000256" key="5">
    <source>
        <dbReference type="ARBA" id="ARBA00023204"/>
    </source>
</evidence>
<dbReference type="Gene3D" id="3.40.1440.10">
    <property type="entry name" value="GIY-YIG endonuclease"/>
    <property type="match status" value="1"/>
</dbReference>
<keyword evidence="3" id="KW-0228">DNA excision</keyword>
<evidence type="ECO:0000259" key="8">
    <source>
        <dbReference type="PROSITE" id="PS50165"/>
    </source>
</evidence>
<comment type="caution">
    <text evidence="9">The sequence shown here is derived from an EMBL/GenBank/DDBJ whole genome shotgun (WGS) entry which is preliminary data.</text>
</comment>
<sequence length="614" mass="69803">MTQKLSLKVKNTPKKPGVYIFKNKNKKVIYIGKAKNLYKRVNSYFQKKHEDQKTILLVEKIVSVDFIVTDNELEALILELNMIKKHRPVYNIEYKDDKSYPYICITMSDEFPRISSTREAHKKGVRYFGPYISASSLRETVDTLRSIFKLRTCRGTTPGRATHRTVENGKKVYTPCLNYHIDKCMAPCAQKISAEEYKKTVKEVIKFLEGNPKQTIKALEEDMKNAAESEDYEKAARLRDKIFAAQMVLSKQKVSDDSGEDLDIFGTASKDGYFAVALFMVRGGKLLGSESFEFKEQAEKEPLLSFIKHYYHSTSYVPKEVLTAEEISDVQTLELWLSDIRKTRVKVRKPQRGKKKRLVDLASKNAGHSIDFYLKRLQVESTRAMESLKQLKESLGIEMPYRIEAYDISNIAGTSAVGSMVVFEDAKPKKEHYRKFKIRFDEGINDYEMMAEVIARRLKGLSRTGGDKSFSTKPNLILVDGGKGQLSAGKKTLDRYSTNIDLASLAKREEELFVPGKAESIKLAKDSAALRLVQSVRDEAHRFAIEYHRKLRSKKMLTSVLDDIEGIGQKRKKMLINNFGSVAAIKKLDAASLAKKTGLSTDLSQKILEHVASK</sequence>
<dbReference type="PROSITE" id="PS50165">
    <property type="entry name" value="UVRC"/>
    <property type="match status" value="1"/>
</dbReference>
<name>A0A0F9L5W8_9ZZZZ</name>
<dbReference type="Gene3D" id="1.10.150.20">
    <property type="entry name" value="5' to 3' exonuclease, C-terminal subdomain"/>
    <property type="match status" value="1"/>
</dbReference>
<evidence type="ECO:0000256" key="4">
    <source>
        <dbReference type="ARBA" id="ARBA00022881"/>
    </source>
</evidence>
<dbReference type="EMBL" id="LAZR01006695">
    <property type="protein sequence ID" value="KKM90254.1"/>
    <property type="molecule type" value="Genomic_DNA"/>
</dbReference>
<dbReference type="InterPro" id="IPR036876">
    <property type="entry name" value="UVR_dom_sf"/>
</dbReference>
<evidence type="ECO:0000313" key="9">
    <source>
        <dbReference type="EMBL" id="KKM90254.1"/>
    </source>
</evidence>
<feature type="domain" description="GIY-YIG" evidence="7">
    <location>
        <begin position="14"/>
        <end position="92"/>
    </location>
</feature>
<dbReference type="SUPFAM" id="SSF47781">
    <property type="entry name" value="RuvA domain 2-like"/>
    <property type="match status" value="1"/>
</dbReference>
<keyword evidence="1" id="KW-0963">Cytoplasm</keyword>
<dbReference type="SMART" id="SM00465">
    <property type="entry name" value="GIYc"/>
    <property type="match status" value="1"/>
</dbReference>
<dbReference type="NCBIfam" id="TIGR00194">
    <property type="entry name" value="uvrC"/>
    <property type="match status" value="1"/>
</dbReference>
<dbReference type="InterPro" id="IPR004791">
    <property type="entry name" value="UvrC"/>
</dbReference>
<gene>
    <name evidence="9" type="ORF">LCGC14_1240500</name>
</gene>
<evidence type="ECO:0000259" key="6">
    <source>
        <dbReference type="PROSITE" id="PS50151"/>
    </source>
</evidence>
<feature type="domain" description="UVR" evidence="6">
    <location>
        <begin position="213"/>
        <end position="248"/>
    </location>
</feature>
<keyword evidence="2" id="KW-0227">DNA damage</keyword>
<dbReference type="NCBIfam" id="NF001824">
    <property type="entry name" value="PRK00558.1-5"/>
    <property type="match status" value="1"/>
</dbReference>
<dbReference type="Pfam" id="PF02151">
    <property type="entry name" value="UVR"/>
    <property type="match status" value="1"/>
</dbReference>
<dbReference type="AlphaFoldDB" id="A0A0F9L5W8"/>
<organism evidence="9">
    <name type="scientific">marine sediment metagenome</name>
    <dbReference type="NCBI Taxonomy" id="412755"/>
    <lineage>
        <taxon>unclassified sequences</taxon>
        <taxon>metagenomes</taxon>
        <taxon>ecological metagenomes</taxon>
    </lineage>
</organism>
<dbReference type="InterPro" id="IPR050066">
    <property type="entry name" value="UvrABC_protein_C"/>
</dbReference>
<evidence type="ECO:0000256" key="1">
    <source>
        <dbReference type="ARBA" id="ARBA00022490"/>
    </source>
</evidence>
<dbReference type="InterPro" id="IPR001943">
    <property type="entry name" value="UVR_dom"/>
</dbReference>
<dbReference type="SUPFAM" id="SSF82771">
    <property type="entry name" value="GIY-YIG endonuclease"/>
    <property type="match status" value="1"/>
</dbReference>
<dbReference type="InterPro" id="IPR035901">
    <property type="entry name" value="GIY-YIG_endonuc_sf"/>
</dbReference>
<evidence type="ECO:0000259" key="7">
    <source>
        <dbReference type="PROSITE" id="PS50164"/>
    </source>
</evidence>
<reference evidence="9" key="1">
    <citation type="journal article" date="2015" name="Nature">
        <title>Complex archaea that bridge the gap between prokaryotes and eukaryotes.</title>
        <authorList>
            <person name="Spang A."/>
            <person name="Saw J.H."/>
            <person name="Jorgensen S.L."/>
            <person name="Zaremba-Niedzwiedzka K."/>
            <person name="Martijn J."/>
            <person name="Lind A.E."/>
            <person name="van Eijk R."/>
            <person name="Schleper C."/>
            <person name="Guy L."/>
            <person name="Ettema T.J."/>
        </authorList>
    </citation>
    <scope>NUCLEOTIDE SEQUENCE</scope>
</reference>
<dbReference type="GO" id="GO:0009381">
    <property type="term" value="F:excinuclease ABC activity"/>
    <property type="evidence" value="ECO:0007669"/>
    <property type="project" value="InterPro"/>
</dbReference>
<dbReference type="PANTHER" id="PTHR30562:SF1">
    <property type="entry name" value="UVRABC SYSTEM PROTEIN C"/>
    <property type="match status" value="1"/>
</dbReference>
<dbReference type="FunFam" id="3.40.1440.10:FF:000001">
    <property type="entry name" value="UvrABC system protein C"/>
    <property type="match status" value="1"/>
</dbReference>
<dbReference type="GO" id="GO:0009380">
    <property type="term" value="C:excinuclease repair complex"/>
    <property type="evidence" value="ECO:0007669"/>
    <property type="project" value="InterPro"/>
</dbReference>
<dbReference type="Pfam" id="PF01541">
    <property type="entry name" value="GIY-YIG"/>
    <property type="match status" value="1"/>
</dbReference>
<dbReference type="InterPro" id="IPR010994">
    <property type="entry name" value="RuvA_2-like"/>
</dbReference>
<feature type="domain" description="UvrC family homology region profile" evidence="8">
    <location>
        <begin position="264"/>
        <end position="493"/>
    </location>
</feature>
<dbReference type="HAMAP" id="MF_00203">
    <property type="entry name" value="UvrC"/>
    <property type="match status" value="1"/>
</dbReference>
<keyword evidence="5" id="KW-0234">DNA repair</keyword>
<accession>A0A0F9L5W8</accession>
<dbReference type="InterPro" id="IPR000305">
    <property type="entry name" value="GIY-YIG_endonuc"/>
</dbReference>
<dbReference type="InterPro" id="IPR001162">
    <property type="entry name" value="UvrC_RNase_H_dom"/>
</dbReference>
<dbReference type="CDD" id="cd10434">
    <property type="entry name" value="GIY-YIG_UvrC_Cho"/>
    <property type="match status" value="1"/>
</dbReference>
<dbReference type="Gene3D" id="4.10.860.10">
    <property type="entry name" value="UVR domain"/>
    <property type="match status" value="1"/>
</dbReference>
<dbReference type="PANTHER" id="PTHR30562">
    <property type="entry name" value="UVRC/OXIDOREDUCTASE"/>
    <property type="match status" value="1"/>
</dbReference>
<dbReference type="Pfam" id="PF08459">
    <property type="entry name" value="UvrC_RNaseH_dom"/>
    <property type="match status" value="1"/>
</dbReference>
<dbReference type="Gene3D" id="3.30.420.340">
    <property type="entry name" value="UvrC, RNAse H endonuclease domain"/>
    <property type="match status" value="1"/>
</dbReference>
<evidence type="ECO:0008006" key="10">
    <source>
        <dbReference type="Google" id="ProtNLM"/>
    </source>
</evidence>
<proteinExistence type="inferred from homology"/>
<dbReference type="SUPFAM" id="SSF46600">
    <property type="entry name" value="C-terminal UvrC-binding domain of UvrB"/>
    <property type="match status" value="1"/>
</dbReference>
<dbReference type="PROSITE" id="PS50151">
    <property type="entry name" value="UVR"/>
    <property type="match status" value="1"/>
</dbReference>
<dbReference type="InterPro" id="IPR047296">
    <property type="entry name" value="GIY-YIG_UvrC_Cho"/>
</dbReference>
<keyword evidence="4" id="KW-0267">Excision nuclease</keyword>
<dbReference type="GO" id="GO:0006289">
    <property type="term" value="P:nucleotide-excision repair"/>
    <property type="evidence" value="ECO:0007669"/>
    <property type="project" value="InterPro"/>
</dbReference>
<dbReference type="Pfam" id="PF14520">
    <property type="entry name" value="HHH_5"/>
    <property type="match status" value="1"/>
</dbReference>
<dbReference type="Pfam" id="PF22920">
    <property type="entry name" value="UvrC_RNaseH"/>
    <property type="match status" value="1"/>
</dbReference>
<dbReference type="PROSITE" id="PS50164">
    <property type="entry name" value="GIY_YIG"/>
    <property type="match status" value="1"/>
</dbReference>
<evidence type="ECO:0000256" key="2">
    <source>
        <dbReference type="ARBA" id="ARBA00022763"/>
    </source>
</evidence>
<evidence type="ECO:0000256" key="3">
    <source>
        <dbReference type="ARBA" id="ARBA00022769"/>
    </source>
</evidence>
<protein>
    <recommendedName>
        <fullName evidence="10">Excinuclease ABC subunit C</fullName>
    </recommendedName>
</protein>
<dbReference type="InterPro" id="IPR038476">
    <property type="entry name" value="UvrC_RNase_H_dom_sf"/>
</dbReference>